<name>A0A511ARK3_9LACT</name>
<evidence type="ECO:0000256" key="1">
    <source>
        <dbReference type="PROSITE-ProRule" id="PRU00182"/>
    </source>
</evidence>
<comment type="caution">
    <text evidence="2">The sequence shown here is derived from an EMBL/GenBank/DDBJ whole genome shotgun (WGS) entry which is preliminary data.</text>
</comment>
<dbReference type="Pfam" id="PF13275">
    <property type="entry name" value="S4_2"/>
    <property type="match status" value="1"/>
</dbReference>
<proteinExistence type="predicted"/>
<dbReference type="Proteomes" id="UP000321662">
    <property type="component" value="Unassembled WGS sequence"/>
</dbReference>
<dbReference type="OrthoDB" id="9811532at2"/>
<evidence type="ECO:0000313" key="2">
    <source>
        <dbReference type="EMBL" id="GEK90835.1"/>
    </source>
</evidence>
<organism evidence="2 3">
    <name type="scientific">Alkalibacterium kapii</name>
    <dbReference type="NCBI Taxonomy" id="426704"/>
    <lineage>
        <taxon>Bacteria</taxon>
        <taxon>Bacillati</taxon>
        <taxon>Bacillota</taxon>
        <taxon>Bacilli</taxon>
        <taxon>Lactobacillales</taxon>
        <taxon>Carnobacteriaceae</taxon>
        <taxon>Alkalibacterium</taxon>
    </lineage>
</organism>
<keyword evidence="1" id="KW-0694">RNA-binding</keyword>
<sequence>MSEMIKIDDEMINLGQFLKHANIISSGGMAKPFLLDYKIWVNDEREDRRGRKLYPGDTVKIEEFGTYTITTSADGE</sequence>
<keyword evidence="3" id="KW-1185">Reference proteome</keyword>
<gene>
    <name evidence="2" type="primary">yaaA</name>
    <name evidence="2" type="ORF">AKA01nite_04570</name>
</gene>
<dbReference type="AlphaFoldDB" id="A0A511ARK3"/>
<protein>
    <submittedName>
        <fullName evidence="2">Uncharacterized protein</fullName>
    </submittedName>
</protein>
<dbReference type="SUPFAM" id="SSF55174">
    <property type="entry name" value="Alpha-L RNA-binding motif"/>
    <property type="match status" value="1"/>
</dbReference>
<dbReference type="GO" id="GO:0003723">
    <property type="term" value="F:RNA binding"/>
    <property type="evidence" value="ECO:0007669"/>
    <property type="project" value="UniProtKB-KW"/>
</dbReference>
<dbReference type="Gene3D" id="3.10.290.10">
    <property type="entry name" value="RNA-binding S4 domain"/>
    <property type="match status" value="1"/>
</dbReference>
<dbReference type="NCBIfam" id="TIGR02988">
    <property type="entry name" value="YaaA_near_RecF"/>
    <property type="match status" value="1"/>
</dbReference>
<dbReference type="InterPro" id="IPR036986">
    <property type="entry name" value="S4_RNA-bd_sf"/>
</dbReference>
<dbReference type="RefSeq" id="WP_146923377.1">
    <property type="nucleotide sequence ID" value="NZ_BJUY01000003.1"/>
</dbReference>
<reference evidence="2 3" key="1">
    <citation type="submission" date="2019-07" db="EMBL/GenBank/DDBJ databases">
        <title>Whole genome shotgun sequence of Alkalibacterium kapii NBRC 103247.</title>
        <authorList>
            <person name="Hosoyama A."/>
            <person name="Uohara A."/>
            <person name="Ohji S."/>
            <person name="Ichikawa N."/>
        </authorList>
    </citation>
    <scope>NUCLEOTIDE SEQUENCE [LARGE SCALE GENOMIC DNA]</scope>
    <source>
        <strain evidence="2 3">NBRC 103247</strain>
    </source>
</reference>
<accession>A0A511ARK3</accession>
<dbReference type="EMBL" id="BJUY01000003">
    <property type="protein sequence ID" value="GEK90835.1"/>
    <property type="molecule type" value="Genomic_DNA"/>
</dbReference>
<evidence type="ECO:0000313" key="3">
    <source>
        <dbReference type="Proteomes" id="UP000321662"/>
    </source>
</evidence>
<dbReference type="InterPro" id="IPR014330">
    <property type="entry name" value="RNA-bd_S4-rel_YaaA"/>
</dbReference>
<dbReference type="PROSITE" id="PS50889">
    <property type="entry name" value="S4"/>
    <property type="match status" value="1"/>
</dbReference>